<feature type="transmembrane region" description="Helical" evidence="3">
    <location>
        <begin position="7"/>
        <end position="27"/>
    </location>
</feature>
<evidence type="ECO:0000313" key="6">
    <source>
        <dbReference type="Proteomes" id="UP000727456"/>
    </source>
</evidence>
<protein>
    <submittedName>
        <fullName evidence="5">2-polyprenyl-6-methoxyphenol hydroxylase-like FAD-dependent oxidoreductase</fullName>
    </submittedName>
</protein>
<feature type="domain" description="FAD-binding" evidence="4">
    <location>
        <begin position="11"/>
        <end position="178"/>
    </location>
</feature>
<keyword evidence="2" id="KW-0503">Monooxygenase</keyword>
<keyword evidence="3" id="KW-0812">Transmembrane</keyword>
<evidence type="ECO:0000256" key="3">
    <source>
        <dbReference type="SAM" id="Phobius"/>
    </source>
</evidence>
<keyword evidence="3" id="KW-1133">Transmembrane helix</keyword>
<accession>A0ABX0TP38</accession>
<dbReference type="SUPFAM" id="SSF54373">
    <property type="entry name" value="FAD-linked reductases, C-terminal domain"/>
    <property type="match status" value="1"/>
</dbReference>
<dbReference type="InterPro" id="IPR002938">
    <property type="entry name" value="FAD-bd"/>
</dbReference>
<dbReference type="PANTHER" id="PTHR13789:SF268">
    <property type="entry name" value="5-METHYLPHENAZINE-1-CARBOXYLATE 1-MONOOXYGENASE"/>
    <property type="match status" value="1"/>
</dbReference>
<dbReference type="InterPro" id="IPR050493">
    <property type="entry name" value="FAD-dep_Monooxygenase_BioMet"/>
</dbReference>
<dbReference type="Gene3D" id="3.50.50.60">
    <property type="entry name" value="FAD/NAD(P)-binding domain"/>
    <property type="match status" value="1"/>
</dbReference>
<proteinExistence type="predicted"/>
<keyword evidence="3" id="KW-0472">Membrane</keyword>
<evidence type="ECO:0000259" key="4">
    <source>
        <dbReference type="Pfam" id="PF01494"/>
    </source>
</evidence>
<keyword evidence="6" id="KW-1185">Reference proteome</keyword>
<dbReference type="NCBIfam" id="NF005720">
    <property type="entry name" value="PRK07538.1"/>
    <property type="match status" value="1"/>
</dbReference>
<feature type="domain" description="FAD-binding" evidence="4">
    <location>
        <begin position="297"/>
        <end position="367"/>
    </location>
</feature>
<name>A0ABX0TP38_9SPHN</name>
<comment type="caution">
    <text evidence="5">The sequence shown here is derived from an EMBL/GenBank/DDBJ whole genome shotgun (WGS) entry which is preliminary data.</text>
</comment>
<dbReference type="EMBL" id="JAAOZC010000002">
    <property type="protein sequence ID" value="NIJ07298.1"/>
    <property type="molecule type" value="Genomic_DNA"/>
</dbReference>
<sequence length="422" mass="46455">METSLRIAPRIAIVGGGIAGLALALGLHRHGIAAQVYEAAPEINEIGVGITLLPHGMREIAALGLEEKILAAGIENRESAFFNRFGQKLFAEPRGKLAGYPQPEIGIHRGRLHGILLAAVRDRLGADAVATDHHFVGLEQTDTDVTLHFKAVSDASARAPVTADVVIACDGVNSAVRRIFYPDESVAFTGINTWRGVTRRKPIFDGRTYMRIGSIKTGKIVVYPIVDDIDGSGDQLINWIAEIETDRNHRNDWNQKGDRADFLPIYESFKFDWLDVGQLIRDADTVLEYPMVDKDPVDQWTFGRVTFAGDAAHPMYPRGSNGSAQALIDVRTLADLLAAQIETGGDARAAFAAYESERRPATAEIVRTNRVSPPDIINLKVEELVGDRPFDDLDRYISQAELRDLSDRYKRVAGFSVERARS</sequence>
<dbReference type="Pfam" id="PF01494">
    <property type="entry name" value="FAD_binding_3"/>
    <property type="match status" value="2"/>
</dbReference>
<evidence type="ECO:0000256" key="2">
    <source>
        <dbReference type="ARBA" id="ARBA00023033"/>
    </source>
</evidence>
<evidence type="ECO:0000256" key="1">
    <source>
        <dbReference type="ARBA" id="ARBA00023002"/>
    </source>
</evidence>
<dbReference type="InterPro" id="IPR036188">
    <property type="entry name" value="FAD/NAD-bd_sf"/>
</dbReference>
<gene>
    <name evidence="5" type="ORF">FHS31_000894</name>
</gene>
<dbReference type="Proteomes" id="UP000727456">
    <property type="component" value="Unassembled WGS sequence"/>
</dbReference>
<dbReference type="SUPFAM" id="SSF51905">
    <property type="entry name" value="FAD/NAD(P)-binding domain"/>
    <property type="match status" value="1"/>
</dbReference>
<reference evidence="5 6" key="1">
    <citation type="submission" date="2020-03" db="EMBL/GenBank/DDBJ databases">
        <title>Genomic Encyclopedia of Type Strains, Phase III (KMG-III): the genomes of soil and plant-associated and newly described type strains.</title>
        <authorList>
            <person name="Whitman W."/>
        </authorList>
    </citation>
    <scope>NUCLEOTIDE SEQUENCE [LARGE SCALE GENOMIC DNA]</scope>
    <source>
        <strain evidence="5 6">CECT 8804</strain>
    </source>
</reference>
<evidence type="ECO:0000313" key="5">
    <source>
        <dbReference type="EMBL" id="NIJ07298.1"/>
    </source>
</evidence>
<dbReference type="Gene3D" id="3.30.9.30">
    <property type="match status" value="1"/>
</dbReference>
<organism evidence="5 6">
    <name type="scientific">Sphingomonas vulcanisoli</name>
    <dbReference type="NCBI Taxonomy" id="1658060"/>
    <lineage>
        <taxon>Bacteria</taxon>
        <taxon>Pseudomonadati</taxon>
        <taxon>Pseudomonadota</taxon>
        <taxon>Alphaproteobacteria</taxon>
        <taxon>Sphingomonadales</taxon>
        <taxon>Sphingomonadaceae</taxon>
        <taxon>Sphingomonas</taxon>
    </lineage>
</organism>
<dbReference type="PRINTS" id="PR00420">
    <property type="entry name" value="RNGMNOXGNASE"/>
</dbReference>
<dbReference type="RefSeq" id="WP_167072177.1">
    <property type="nucleotide sequence ID" value="NZ_JAAOZC010000002.1"/>
</dbReference>
<dbReference type="PANTHER" id="PTHR13789">
    <property type="entry name" value="MONOOXYGENASE"/>
    <property type="match status" value="1"/>
</dbReference>
<keyword evidence="1" id="KW-0560">Oxidoreductase</keyword>